<proteinExistence type="predicted"/>
<name>A0AAU8FY02_9MICO</name>
<dbReference type="RefSeq" id="WP_144721132.1">
    <property type="nucleotide sequence ID" value="NZ_CP159290.1"/>
</dbReference>
<dbReference type="GO" id="GO:0006352">
    <property type="term" value="P:DNA-templated transcription initiation"/>
    <property type="evidence" value="ECO:0007669"/>
    <property type="project" value="InterPro"/>
</dbReference>
<keyword evidence="2" id="KW-0238">DNA-binding</keyword>
<dbReference type="EMBL" id="CP159290">
    <property type="protein sequence ID" value="XCH28825.1"/>
    <property type="molecule type" value="Genomic_DNA"/>
</dbReference>
<protein>
    <submittedName>
        <fullName evidence="2">Sigma factor-like helix-turn-helix DNA-binding protein</fullName>
    </submittedName>
</protein>
<organism evidence="2">
    <name type="scientific">Cellulosimicrobium sp. ES-005</name>
    <dbReference type="NCBI Taxonomy" id="3163031"/>
    <lineage>
        <taxon>Bacteria</taxon>
        <taxon>Bacillati</taxon>
        <taxon>Actinomycetota</taxon>
        <taxon>Actinomycetes</taxon>
        <taxon>Micrococcales</taxon>
        <taxon>Promicromonosporaceae</taxon>
        <taxon>Cellulosimicrobium</taxon>
    </lineage>
</organism>
<reference evidence="2" key="1">
    <citation type="submission" date="2024-06" db="EMBL/GenBank/DDBJ databases">
        <title>Complete genome sequence of the cellulolytic actinobacterium, Cellulosimicrobium ES-005.</title>
        <authorList>
            <person name="Matthews C.T."/>
            <person name="Underwood K.D."/>
            <person name="Ghanchi K.M."/>
            <person name="Fields S.D."/>
            <person name="Gardner S.G."/>
        </authorList>
    </citation>
    <scope>NUCLEOTIDE SEQUENCE</scope>
    <source>
        <strain evidence="2">ES-005</strain>
    </source>
</reference>
<dbReference type="Gene3D" id="1.10.10.10">
    <property type="entry name" value="Winged helix-like DNA-binding domain superfamily/Winged helix DNA-binding domain"/>
    <property type="match status" value="1"/>
</dbReference>
<gene>
    <name evidence="2" type="ORF">ABRQ22_14595</name>
</gene>
<dbReference type="SUPFAM" id="SSF88659">
    <property type="entry name" value="Sigma3 and sigma4 domains of RNA polymerase sigma factors"/>
    <property type="match status" value="1"/>
</dbReference>
<dbReference type="InterPro" id="IPR013324">
    <property type="entry name" value="RNA_pol_sigma_r3/r4-like"/>
</dbReference>
<dbReference type="CDD" id="cd06171">
    <property type="entry name" value="Sigma70_r4"/>
    <property type="match status" value="1"/>
</dbReference>
<evidence type="ECO:0000259" key="1">
    <source>
        <dbReference type="Pfam" id="PF04545"/>
    </source>
</evidence>
<dbReference type="AlphaFoldDB" id="A0AAU8FY02"/>
<evidence type="ECO:0000313" key="2">
    <source>
        <dbReference type="EMBL" id="XCH28825.1"/>
    </source>
</evidence>
<sequence length="250" mass="27181">MSTTTVDWDAVGERGFWAAERAAKSVANSYSAIEEDDVFQEAVIYIATHPREMAEQFAYGESLPGVRGGELGGLKSMARQLVSRMRAWAASQLDRRDREFDAAIERHQEEVREGFRHQPTPAAFEGMPYTPGLIETILPALWTPSLAWAPVVEGGPEEDMPRAKSDPSHSGTHMAHYADVRAAWEHAKVTKAQREALLLTLGAGMTQEEAGAVLGISREAVSQRSTAGLCNLATYLNGEEIGLDGVDLAA</sequence>
<dbReference type="InterPro" id="IPR007630">
    <property type="entry name" value="RNA_pol_sigma70_r4"/>
</dbReference>
<dbReference type="GO" id="GO:0003677">
    <property type="term" value="F:DNA binding"/>
    <property type="evidence" value="ECO:0007669"/>
    <property type="project" value="UniProtKB-KW"/>
</dbReference>
<dbReference type="GO" id="GO:0003700">
    <property type="term" value="F:DNA-binding transcription factor activity"/>
    <property type="evidence" value="ECO:0007669"/>
    <property type="project" value="InterPro"/>
</dbReference>
<dbReference type="InterPro" id="IPR036388">
    <property type="entry name" value="WH-like_DNA-bd_sf"/>
</dbReference>
<accession>A0AAU8FY02</accession>
<feature type="domain" description="RNA polymerase sigma-70 region 4" evidence="1">
    <location>
        <begin position="189"/>
        <end position="229"/>
    </location>
</feature>
<dbReference type="Pfam" id="PF04545">
    <property type="entry name" value="Sigma70_r4"/>
    <property type="match status" value="1"/>
</dbReference>